<dbReference type="InterPro" id="IPR003439">
    <property type="entry name" value="ABC_transporter-like_ATP-bd"/>
</dbReference>
<dbReference type="InterPro" id="IPR003593">
    <property type="entry name" value="AAA+_ATPase"/>
</dbReference>
<keyword evidence="3" id="KW-0547">Nucleotide-binding</keyword>
<evidence type="ECO:0000313" key="7">
    <source>
        <dbReference type="EMBL" id="MBU4692483.1"/>
    </source>
</evidence>
<dbReference type="PROSITE" id="PS50893">
    <property type="entry name" value="ABC_TRANSPORTER_2"/>
    <property type="match status" value="1"/>
</dbReference>
<dbReference type="Pfam" id="PF08352">
    <property type="entry name" value="oligo_HPY"/>
    <property type="match status" value="1"/>
</dbReference>
<dbReference type="GO" id="GO:0005524">
    <property type="term" value="F:ATP binding"/>
    <property type="evidence" value="ECO:0007669"/>
    <property type="project" value="UniProtKB-KW"/>
</dbReference>
<evidence type="ECO:0000256" key="3">
    <source>
        <dbReference type="ARBA" id="ARBA00022741"/>
    </source>
</evidence>
<evidence type="ECO:0000256" key="4">
    <source>
        <dbReference type="ARBA" id="ARBA00022840"/>
    </source>
</evidence>
<keyword evidence="8" id="KW-1185">Reference proteome</keyword>
<feature type="domain" description="ABC transporter" evidence="6">
    <location>
        <begin position="10"/>
        <end position="740"/>
    </location>
</feature>
<name>A0ABS6DQQ9_9MOLU</name>
<organism evidence="7 8">
    <name type="scientific">Mycoplasma zalophi</name>
    <dbReference type="NCBI Taxonomy" id="191287"/>
    <lineage>
        <taxon>Bacteria</taxon>
        <taxon>Bacillati</taxon>
        <taxon>Mycoplasmatota</taxon>
        <taxon>Mollicutes</taxon>
        <taxon>Mycoplasmataceae</taxon>
        <taxon>Mycoplasma</taxon>
    </lineage>
</organism>
<dbReference type="Proteomes" id="UP000718793">
    <property type="component" value="Unassembled WGS sequence"/>
</dbReference>
<comment type="similarity">
    <text evidence="1">Belongs to the ABC transporter superfamily.</text>
</comment>
<dbReference type="RefSeq" id="WP_216489123.1">
    <property type="nucleotide sequence ID" value="NZ_JAHMHH010000003.1"/>
</dbReference>
<protein>
    <submittedName>
        <fullName evidence="7">ATP-binding cassette domain-containing protein</fullName>
    </submittedName>
</protein>
<evidence type="ECO:0000256" key="2">
    <source>
        <dbReference type="ARBA" id="ARBA00022448"/>
    </source>
</evidence>
<dbReference type="SMART" id="SM00382">
    <property type="entry name" value="AAA"/>
    <property type="match status" value="1"/>
</dbReference>
<gene>
    <name evidence="7" type="ORF">KQ875_02640</name>
</gene>
<dbReference type="Pfam" id="PF00005">
    <property type="entry name" value="ABC_tran"/>
    <property type="match status" value="2"/>
</dbReference>
<sequence>MNNNNKKVILEIDNLKKYFINNGHINKAVNGVSFNVHEGEVVGLIGESGSGKTTIGRSLLRLYDNYNGFVRLDGRIISGKKISKRRNKFLRRNMQMIFQDPHASLNGQKTIYSTLKEPLVVNGIMKEKLHDIFSDWNKVTKMFKYTFSKKTKTLELENLNEFNKIATKFVEHWEKELNNVNFDNNLNLEDNFNTYFAYLEEKQNMESEVINAMYSNTTKLIEYYYQKQKEFRDNTLEYDEIEVNNQTKLLNEGLLKVKYSQQQLDAYYEVEKIKAQESKFTKDIKDYKTINQNTFKNFYQEFKNEKDLIKNSRLLATDLDYYAYNLKRELLNKKALKLLQKTRIQLRYLGFSEVKRFVNDLKQYILAFYNEELQFPYQKQLAKKINHTIEKSFNFNYDDYIEQNKANIQEIKDEFAKFDKKINELNLILKEKHHPLITNEELETIKQNLQKAKDIQTQEVKKYVEKNKTVIDELDVQIKDVNTTYYGLRDKITNLSAKFKEVHKEFLNYIQKAPISSFYTEESIEQLTEKEEKNKRKFAILNYSTIVTNKLETQKTFDIEYKYLLRDIADIDLLLGINETFVSKILKNKAPWLLNAYEFLYTNVFIRYRVKNLLYKTIIYKNLEQVGLLKQFAYRYPHEFSGGQRQRIVIARALITEPKIIVADEPIASLDISIQAQVVNLLKDLCKSKNIGLIFIAHDLSMIEYVADRVQIMHLGKIVESGKTEAIYDTPVHPYTKNLFKAIPKISNADEKFQNVSFELDYLEQQKFPNIPKTYQVEDEHYVYGTNEQVHDWTKVLKEIKTLKIETKDALSFEDLEKARKTRNTKLNNKKNNEEKPF</sequence>
<reference evidence="7" key="1">
    <citation type="submission" date="2021-06" db="EMBL/GenBank/DDBJ databases">
        <title>Novel Mycoplasma species detected in California sea lions (Zalophus californianus) from the USA.</title>
        <authorList>
            <person name="Volokhov D.V."/>
            <person name="Furtak V.A."/>
            <person name="Zagorodnyaya T.A."/>
        </authorList>
    </citation>
    <scope>NUCLEOTIDE SEQUENCE [LARGE SCALE GENOMIC DNA]</scope>
    <source>
        <strain evidence="7">CSL 5346</strain>
    </source>
</reference>
<evidence type="ECO:0000256" key="1">
    <source>
        <dbReference type="ARBA" id="ARBA00005417"/>
    </source>
</evidence>
<dbReference type="PROSITE" id="PS00211">
    <property type="entry name" value="ABC_TRANSPORTER_1"/>
    <property type="match status" value="1"/>
</dbReference>
<evidence type="ECO:0000259" key="6">
    <source>
        <dbReference type="PROSITE" id="PS50893"/>
    </source>
</evidence>
<keyword evidence="5" id="KW-0175">Coiled coil</keyword>
<evidence type="ECO:0000256" key="5">
    <source>
        <dbReference type="SAM" id="Coils"/>
    </source>
</evidence>
<keyword evidence="4 7" id="KW-0067">ATP-binding</keyword>
<dbReference type="PANTHER" id="PTHR43776:SF7">
    <property type="entry name" value="D,D-DIPEPTIDE TRANSPORT ATP-BINDING PROTEIN DDPF-RELATED"/>
    <property type="match status" value="1"/>
</dbReference>
<dbReference type="InterPro" id="IPR050319">
    <property type="entry name" value="ABC_transp_ATP-bind"/>
</dbReference>
<comment type="caution">
    <text evidence="7">The sequence shown here is derived from an EMBL/GenBank/DDBJ whole genome shotgun (WGS) entry which is preliminary data.</text>
</comment>
<dbReference type="InterPro" id="IPR013563">
    <property type="entry name" value="Oligopep_ABC_C"/>
</dbReference>
<accession>A0ABS6DQQ9</accession>
<dbReference type="InterPro" id="IPR017871">
    <property type="entry name" value="ABC_transporter-like_CS"/>
</dbReference>
<feature type="coiled-coil region" evidence="5">
    <location>
        <begin position="401"/>
        <end position="466"/>
    </location>
</feature>
<dbReference type="PANTHER" id="PTHR43776">
    <property type="entry name" value="TRANSPORT ATP-BINDING PROTEIN"/>
    <property type="match status" value="1"/>
</dbReference>
<keyword evidence="2" id="KW-0813">Transport</keyword>
<proteinExistence type="inferred from homology"/>
<dbReference type="EMBL" id="JAHMHH010000003">
    <property type="protein sequence ID" value="MBU4692483.1"/>
    <property type="molecule type" value="Genomic_DNA"/>
</dbReference>
<evidence type="ECO:0000313" key="8">
    <source>
        <dbReference type="Proteomes" id="UP000718793"/>
    </source>
</evidence>